<dbReference type="PANTHER" id="PTHR24216">
    <property type="entry name" value="PAXILLIN-RELATED"/>
    <property type="match status" value="1"/>
</dbReference>
<feature type="transmembrane region" description="Helical" evidence="2">
    <location>
        <begin position="1127"/>
        <end position="1148"/>
    </location>
</feature>
<feature type="compositionally biased region" description="Low complexity" evidence="1">
    <location>
        <begin position="474"/>
        <end position="506"/>
    </location>
</feature>
<name>A0A8H5D4D9_9AGAR</name>
<feature type="compositionally biased region" description="Polar residues" evidence="1">
    <location>
        <begin position="335"/>
        <end position="348"/>
    </location>
</feature>
<keyword evidence="2" id="KW-0812">Transmembrane</keyword>
<keyword evidence="4" id="KW-1185">Reference proteome</keyword>
<dbReference type="OrthoDB" id="2686083at2759"/>
<sequence length="1150" mass="123943">MANVGCASSISFFNAAVTFLAAFVLLAPAYARYCSTYLPSTYKVLLNAVCLPFHPPQRLSFTLICYIYSISNNPPSVEHNKRTPVLTIMAAFSPIMISGYAMLAIVTSYSLLRFYHFLKSRLISSATTVALPQPVSAGQTSSFSLYSPFSLLRSRQKTISTKLTPTRSRWSPLSAFLRRLSRRATSPLHLADADHLLPTTMPDSPSAHTHSLIDLPVISLSSVPAATANSRNLDLDRPTRQLPKASSMESLTAYKPLTPVPVMVPLPVHITSPPPPSTPPPPSPTLLISMSDSDIPLVPITPPKRRYTPTPDFSMSSNSSGWPTPPLTGKFPAISPSTYNPSVATTPSAVGRGPRPASPSPTRGTHNNHSLFLSSRNVSSLSLSPRSLYSMQQRRSKSLGGVAVKKISPPQFNFGGVVSQEDDFGEDIGSSVGIDQTRVFSAPALVTADERMFNGSKSKLVTPSLPYPKFHLNSSSSSSSTSSTERSLRSEPSSPSPLTTDSDSPPSSAPLETPRSISNASYSSDIAKPSEYESLLPHPIPLINVDMNTDRVDTEMDDMVFSCGYGLNEKNVVNGWSFDVDVEEPAVNVARVLEDFDGVSVGMVVDGAQVSSLGMAAKMGEEMLAELEDDVREPVFEKSHMDTWGWDEDVEGQGEGWDVETKDAMGEGAFGGWAAEDGIIVSDDVEGGIMFEVAAVKLAKELSHDGNAEVEPEPEEYPDPDLLPLPDMIDVVPPAISICTQDVVLSRKESSECDSAVERATPISLGQTPTPPASPPREAKYLPKGSRSLQDQPLNASVVTSPVAKSPFTSPVDIEAQEDEGVVTPIPIPVFDQDHDTNSLSIGISSSPWPMVLTKEEVEEKVVVLLDKPLVSSPASISFDLPESDEEGCDFTFNIETDGDVAGSGSEYEFKVQVVPPSPCGRVPGWEYGSEDEDELDRVERLDQEIEVEVTVSSLGGEIRDESREVGLDQDVQVEQEVDVAPTSSLDNIDPVAERNVDELEEPCVEEIQIPEEESSDDRLAGSASPPLPETVQEYTPSVTPSAVVASALQPSTSLPGSFPDVAASTTSETKAEPVQDTNTLSSPQPQIRRRTRTPLEEAIARTRSPLEVALAMQLRPGLGSGADPAWMVRFIMVMWGWMFGVVLVPSARP</sequence>
<keyword evidence="2" id="KW-0472">Membrane</keyword>
<feature type="transmembrane region" description="Helical" evidence="2">
    <location>
        <begin position="85"/>
        <end position="112"/>
    </location>
</feature>
<feature type="region of interest" description="Disordered" evidence="1">
    <location>
        <begin position="758"/>
        <end position="790"/>
    </location>
</feature>
<feature type="region of interest" description="Disordered" evidence="1">
    <location>
        <begin position="471"/>
        <end position="522"/>
    </location>
</feature>
<dbReference type="AlphaFoldDB" id="A0A8H5D4D9"/>
<evidence type="ECO:0000313" key="3">
    <source>
        <dbReference type="EMBL" id="KAF5353419.1"/>
    </source>
</evidence>
<organism evidence="3 4">
    <name type="scientific">Leucocoprinus leucothites</name>
    <dbReference type="NCBI Taxonomy" id="201217"/>
    <lineage>
        <taxon>Eukaryota</taxon>
        <taxon>Fungi</taxon>
        <taxon>Dikarya</taxon>
        <taxon>Basidiomycota</taxon>
        <taxon>Agaricomycotina</taxon>
        <taxon>Agaricomycetes</taxon>
        <taxon>Agaricomycetidae</taxon>
        <taxon>Agaricales</taxon>
        <taxon>Agaricineae</taxon>
        <taxon>Agaricaceae</taxon>
        <taxon>Leucocoprinus</taxon>
    </lineage>
</organism>
<feature type="region of interest" description="Disordered" evidence="1">
    <location>
        <begin position="953"/>
        <end position="1039"/>
    </location>
</feature>
<protein>
    <submittedName>
        <fullName evidence="3">Uncharacterized protein</fullName>
    </submittedName>
</protein>
<feature type="region of interest" description="Disordered" evidence="1">
    <location>
        <begin position="301"/>
        <end position="370"/>
    </location>
</feature>
<feature type="region of interest" description="Disordered" evidence="1">
    <location>
        <begin position="1052"/>
        <end position="1092"/>
    </location>
</feature>
<feature type="compositionally biased region" description="Polar residues" evidence="1">
    <location>
        <begin position="311"/>
        <end position="322"/>
    </location>
</feature>
<feature type="compositionally biased region" description="Acidic residues" evidence="1">
    <location>
        <begin position="999"/>
        <end position="1016"/>
    </location>
</feature>
<dbReference type="EMBL" id="JAACJO010000010">
    <property type="protein sequence ID" value="KAF5353419.1"/>
    <property type="molecule type" value="Genomic_DNA"/>
</dbReference>
<feature type="compositionally biased region" description="Polar residues" evidence="1">
    <location>
        <begin position="360"/>
        <end position="369"/>
    </location>
</feature>
<accession>A0A8H5D4D9</accession>
<comment type="caution">
    <text evidence="3">The sequence shown here is derived from an EMBL/GenBank/DDBJ whole genome shotgun (WGS) entry which is preliminary data.</text>
</comment>
<dbReference type="Proteomes" id="UP000559027">
    <property type="component" value="Unassembled WGS sequence"/>
</dbReference>
<proteinExistence type="predicted"/>
<feature type="compositionally biased region" description="Basic and acidic residues" evidence="1">
    <location>
        <begin position="958"/>
        <end position="967"/>
    </location>
</feature>
<evidence type="ECO:0000256" key="2">
    <source>
        <dbReference type="SAM" id="Phobius"/>
    </source>
</evidence>
<keyword evidence="2" id="KW-1133">Transmembrane helix</keyword>
<reference evidence="3 4" key="1">
    <citation type="journal article" date="2020" name="ISME J.">
        <title>Uncovering the hidden diversity of litter-decomposition mechanisms in mushroom-forming fungi.</title>
        <authorList>
            <person name="Floudas D."/>
            <person name="Bentzer J."/>
            <person name="Ahren D."/>
            <person name="Johansson T."/>
            <person name="Persson P."/>
            <person name="Tunlid A."/>
        </authorList>
    </citation>
    <scope>NUCLEOTIDE SEQUENCE [LARGE SCALE GENOMIC DNA]</scope>
    <source>
        <strain evidence="3 4">CBS 146.42</strain>
    </source>
</reference>
<dbReference type="PANTHER" id="PTHR24216:SF65">
    <property type="entry name" value="PAXILLIN-LIKE PROTEIN 1"/>
    <property type="match status" value="1"/>
</dbReference>
<feature type="compositionally biased region" description="Polar residues" evidence="1">
    <location>
        <begin position="1076"/>
        <end position="1086"/>
    </location>
</feature>
<feature type="region of interest" description="Disordered" evidence="1">
    <location>
        <begin position="231"/>
        <end position="250"/>
    </location>
</feature>
<evidence type="ECO:0000313" key="4">
    <source>
        <dbReference type="Proteomes" id="UP000559027"/>
    </source>
</evidence>
<gene>
    <name evidence="3" type="ORF">D9756_008024</name>
</gene>
<evidence type="ECO:0000256" key="1">
    <source>
        <dbReference type="SAM" id="MobiDB-lite"/>
    </source>
</evidence>